<dbReference type="EMBL" id="BKCJ010000246">
    <property type="protein sequence ID" value="GEU31394.1"/>
    <property type="molecule type" value="Genomic_DNA"/>
</dbReference>
<dbReference type="AlphaFoldDB" id="A0A6L2J6V5"/>
<comment type="caution">
    <text evidence="1">The sequence shown here is derived from an EMBL/GenBank/DDBJ whole genome shotgun (WGS) entry which is preliminary data.</text>
</comment>
<accession>A0A6L2J6V5</accession>
<gene>
    <name evidence="1" type="ORF">Tci_003372</name>
</gene>
<protein>
    <submittedName>
        <fullName evidence="1">Uncharacterized protein</fullName>
    </submittedName>
</protein>
<organism evidence="1">
    <name type="scientific">Tanacetum cinerariifolium</name>
    <name type="common">Dalmatian daisy</name>
    <name type="synonym">Chrysanthemum cinerariifolium</name>
    <dbReference type="NCBI Taxonomy" id="118510"/>
    <lineage>
        <taxon>Eukaryota</taxon>
        <taxon>Viridiplantae</taxon>
        <taxon>Streptophyta</taxon>
        <taxon>Embryophyta</taxon>
        <taxon>Tracheophyta</taxon>
        <taxon>Spermatophyta</taxon>
        <taxon>Magnoliopsida</taxon>
        <taxon>eudicotyledons</taxon>
        <taxon>Gunneridae</taxon>
        <taxon>Pentapetalae</taxon>
        <taxon>asterids</taxon>
        <taxon>campanulids</taxon>
        <taxon>Asterales</taxon>
        <taxon>Asteraceae</taxon>
        <taxon>Asteroideae</taxon>
        <taxon>Anthemideae</taxon>
        <taxon>Anthemidinae</taxon>
        <taxon>Tanacetum</taxon>
    </lineage>
</organism>
<proteinExistence type="predicted"/>
<sequence length="132" mass="15597">MKDGYEMFGNQFMSKKEYDYNMDQMIISMSDDMDWARDHGLGVDNLEYLKTENKDLRRRKYDLSITKRHAVEYKIRWIKKDIGGLFRNTLVKYDVDAILGIHHWDKMKRLAYRGKRSAVTIGKGGHKDSNLG</sequence>
<reference evidence="1" key="1">
    <citation type="journal article" date="2019" name="Sci. Rep.">
        <title>Draft genome of Tanacetum cinerariifolium, the natural source of mosquito coil.</title>
        <authorList>
            <person name="Yamashiro T."/>
            <person name="Shiraishi A."/>
            <person name="Satake H."/>
            <person name="Nakayama K."/>
        </authorList>
    </citation>
    <scope>NUCLEOTIDE SEQUENCE</scope>
</reference>
<name>A0A6L2J6V5_TANCI</name>
<evidence type="ECO:0000313" key="1">
    <source>
        <dbReference type="EMBL" id="GEU31394.1"/>
    </source>
</evidence>